<keyword evidence="3" id="KW-1185">Reference proteome</keyword>
<dbReference type="SUPFAM" id="SSF46785">
    <property type="entry name" value="Winged helix' DNA-binding domain"/>
    <property type="match status" value="2"/>
</dbReference>
<protein>
    <submittedName>
        <fullName evidence="2">MarR family regulator</fullName>
    </submittedName>
</protein>
<dbReference type="InterPro" id="IPR036390">
    <property type="entry name" value="WH_DNA-bd_sf"/>
</dbReference>
<organism evidence="2 3">
    <name type="scientific">Slackia heliotrinireducens (strain ATCC 29202 / DSM 20476 / NCTC 11029 / RHS 1)</name>
    <name type="common">Peptococcus heliotrinreducens</name>
    <dbReference type="NCBI Taxonomy" id="471855"/>
    <lineage>
        <taxon>Bacteria</taxon>
        <taxon>Bacillati</taxon>
        <taxon>Actinomycetota</taxon>
        <taxon>Coriobacteriia</taxon>
        <taxon>Eggerthellales</taxon>
        <taxon>Eggerthellaceae</taxon>
        <taxon>Slackia</taxon>
    </lineage>
</organism>
<proteinExistence type="predicted"/>
<dbReference type="AlphaFoldDB" id="C7N7R8"/>
<accession>C7N7R8</accession>
<dbReference type="GO" id="GO:0003700">
    <property type="term" value="F:DNA-binding transcription factor activity"/>
    <property type="evidence" value="ECO:0007669"/>
    <property type="project" value="InterPro"/>
</dbReference>
<evidence type="ECO:0000313" key="2">
    <source>
        <dbReference type="EMBL" id="ACV22953.1"/>
    </source>
</evidence>
<feature type="domain" description="HTH marR-type" evidence="1">
    <location>
        <begin position="156"/>
        <end position="261"/>
    </location>
</feature>
<evidence type="ECO:0000259" key="1">
    <source>
        <dbReference type="SMART" id="SM00347"/>
    </source>
</evidence>
<reference evidence="2 3" key="1">
    <citation type="journal article" date="2009" name="Stand. Genomic Sci.">
        <title>Complete genome sequence of Slackia heliotrinireducens type strain (RHS 1).</title>
        <authorList>
            <person name="Pukall R."/>
            <person name="Lapidus A."/>
            <person name="Nolan M."/>
            <person name="Copeland A."/>
            <person name="Glavina Del Rio T."/>
            <person name="Lucas S."/>
            <person name="Chen F."/>
            <person name="Tice H."/>
            <person name="Cheng J.F."/>
            <person name="Chertkov O."/>
            <person name="Bruce D."/>
            <person name="Goodwin L."/>
            <person name="Kuske C."/>
            <person name="Brettin T."/>
            <person name="Detter J.C."/>
            <person name="Han C."/>
            <person name="Pitluck S."/>
            <person name="Pati A."/>
            <person name="Mavrommatis K."/>
            <person name="Ivanova N."/>
            <person name="Ovchinnikova G."/>
            <person name="Chen A."/>
            <person name="Palaniappan K."/>
            <person name="Schneider S."/>
            <person name="Rohde M."/>
            <person name="Chain P."/>
            <person name="D'haeseleer P."/>
            <person name="Goker M."/>
            <person name="Bristow J."/>
            <person name="Eisen J.A."/>
            <person name="Markowitz V."/>
            <person name="Kyrpides N.C."/>
            <person name="Klenk H.P."/>
            <person name="Hugenholtz P."/>
        </authorList>
    </citation>
    <scope>NUCLEOTIDE SEQUENCE [LARGE SCALE GENOMIC DNA]</scope>
    <source>
        <strain evidence="3">ATCC 29202 / DSM 20476 / NCTC 11029 / RHS 1</strain>
    </source>
</reference>
<dbReference type="EMBL" id="CP001684">
    <property type="protein sequence ID" value="ACV22953.1"/>
    <property type="molecule type" value="Genomic_DNA"/>
</dbReference>
<dbReference type="Gene3D" id="1.10.10.10">
    <property type="entry name" value="Winged helix-like DNA-binding domain superfamily/Winged helix DNA-binding domain"/>
    <property type="match status" value="2"/>
</dbReference>
<dbReference type="Proteomes" id="UP000002026">
    <property type="component" value="Chromosome"/>
</dbReference>
<dbReference type="HOGENOM" id="CLU_1049307_0_0_11"/>
<dbReference type="InterPro" id="IPR039422">
    <property type="entry name" value="MarR/SlyA-like"/>
</dbReference>
<dbReference type="SMART" id="SM00347">
    <property type="entry name" value="HTH_MARR"/>
    <property type="match status" value="2"/>
</dbReference>
<dbReference type="InterPro" id="IPR000835">
    <property type="entry name" value="HTH_MarR-typ"/>
</dbReference>
<dbReference type="GO" id="GO:0006950">
    <property type="term" value="P:response to stress"/>
    <property type="evidence" value="ECO:0007669"/>
    <property type="project" value="TreeGrafter"/>
</dbReference>
<gene>
    <name evidence="2" type="ordered locus">Shel_19370</name>
</gene>
<dbReference type="eggNOG" id="COG1846">
    <property type="taxonomic scope" value="Bacteria"/>
</dbReference>
<evidence type="ECO:0000313" key="3">
    <source>
        <dbReference type="Proteomes" id="UP000002026"/>
    </source>
</evidence>
<dbReference type="KEGG" id="shi:Shel_19370"/>
<dbReference type="PANTHER" id="PTHR33164:SF43">
    <property type="entry name" value="HTH-TYPE TRANSCRIPTIONAL REPRESSOR YETL"/>
    <property type="match status" value="1"/>
</dbReference>
<dbReference type="PANTHER" id="PTHR33164">
    <property type="entry name" value="TRANSCRIPTIONAL REGULATOR, MARR FAMILY"/>
    <property type="match status" value="1"/>
</dbReference>
<feature type="domain" description="HTH marR-type" evidence="1">
    <location>
        <begin position="15"/>
        <end position="114"/>
    </location>
</feature>
<sequence length="265" mass="30053">MFVAMNRLFMLVDSTCGVASDLTASEYSMLANVSEHDSGLPIREIQPPYEYAKNPFFDMELLEQKELVERIRDVSDRRGYALALSEKGKERLSLAEEMVGISMIEVFPLLDEDSFEHLVELLHTLSSRCDSGRSVKSLFPGIPLRMLIDYRMLSERECSHYGMSIAQVVVLCTLERFQGICSVGQLANVLAMPEEAVERFLDSLEKRDLVHVDRLYCINERGKRRVEAIVEQVGAVTKHAIEEHGFAEANDLLLGLAEYCMYLFA</sequence>
<name>C7N7R8_SLAHD</name>
<dbReference type="InterPro" id="IPR036388">
    <property type="entry name" value="WH-like_DNA-bd_sf"/>
</dbReference>